<feature type="transmembrane region" description="Helical" evidence="1">
    <location>
        <begin position="153"/>
        <end position="175"/>
    </location>
</feature>
<evidence type="ECO:0000256" key="1">
    <source>
        <dbReference type="SAM" id="Phobius"/>
    </source>
</evidence>
<dbReference type="RefSeq" id="WP_380962435.1">
    <property type="nucleotide sequence ID" value="NZ_JBHTCO010000001.1"/>
</dbReference>
<feature type="transmembrane region" description="Helical" evidence="1">
    <location>
        <begin position="219"/>
        <end position="238"/>
    </location>
</feature>
<feature type="transmembrane region" description="Helical" evidence="1">
    <location>
        <begin position="187"/>
        <end position="207"/>
    </location>
</feature>
<sequence length="330" mass="36242">MKDDTVKAISGKSMPMYRRIAPAVGLFFLSPLVAEFLLGNISISAIFSLLFLAPMYGGGAILIREITRRTNRRWVTMILLGLAYGVLEEGLITQSLFNPSYANENLLSIAHIPVLGIGAWWTLFVLTLHTVWSTSIPIVLTESLVPRRRTAPWLGKIGLGVTIVLFILGAIGNFYGSYAQSRFLADAPQLIGTMIAIIVLVVIAFCIKKRSRRNVKGTAPNQWLVGLSSFVASSLFMVFRDHGWVTVGFWIVLYIIMIILCTRWSRSEGWGLSHQVALAGGALLTYAWHGFPEVPVIGAKGTVDLIGNIIFAIGAIVLLILTLNRVKKSK</sequence>
<keyword evidence="3" id="KW-1185">Reference proteome</keyword>
<feature type="transmembrane region" description="Helical" evidence="1">
    <location>
        <begin position="269"/>
        <end position="289"/>
    </location>
</feature>
<organism evidence="2 3">
    <name type="scientific">Scopulibacillus cellulosilyticus</name>
    <dbReference type="NCBI Taxonomy" id="2665665"/>
    <lineage>
        <taxon>Bacteria</taxon>
        <taxon>Bacillati</taxon>
        <taxon>Bacillota</taxon>
        <taxon>Bacilli</taxon>
        <taxon>Bacillales</taxon>
        <taxon>Sporolactobacillaceae</taxon>
        <taxon>Scopulibacillus</taxon>
    </lineage>
</organism>
<protein>
    <recommendedName>
        <fullName evidence="4">DUF998 domain-containing protein</fullName>
    </recommendedName>
</protein>
<evidence type="ECO:0000313" key="3">
    <source>
        <dbReference type="Proteomes" id="UP001596505"/>
    </source>
</evidence>
<feature type="transmembrane region" description="Helical" evidence="1">
    <location>
        <begin position="75"/>
        <end position="97"/>
    </location>
</feature>
<name>A0ABW2PPW1_9BACL</name>
<keyword evidence="1" id="KW-1133">Transmembrane helix</keyword>
<evidence type="ECO:0008006" key="4">
    <source>
        <dbReference type="Google" id="ProtNLM"/>
    </source>
</evidence>
<feature type="transmembrane region" description="Helical" evidence="1">
    <location>
        <begin position="244"/>
        <end position="262"/>
    </location>
</feature>
<feature type="transmembrane region" description="Helical" evidence="1">
    <location>
        <begin position="305"/>
        <end position="323"/>
    </location>
</feature>
<feature type="transmembrane region" description="Helical" evidence="1">
    <location>
        <begin position="20"/>
        <end position="39"/>
    </location>
</feature>
<dbReference type="EMBL" id="JBHTCO010000001">
    <property type="protein sequence ID" value="MFC7391442.1"/>
    <property type="molecule type" value="Genomic_DNA"/>
</dbReference>
<proteinExistence type="predicted"/>
<evidence type="ECO:0000313" key="2">
    <source>
        <dbReference type="EMBL" id="MFC7391442.1"/>
    </source>
</evidence>
<comment type="caution">
    <text evidence="2">The sequence shown here is derived from an EMBL/GenBank/DDBJ whole genome shotgun (WGS) entry which is preliminary data.</text>
</comment>
<keyword evidence="1" id="KW-0472">Membrane</keyword>
<accession>A0ABW2PPW1</accession>
<feature type="transmembrane region" description="Helical" evidence="1">
    <location>
        <begin position="109"/>
        <end position="132"/>
    </location>
</feature>
<dbReference type="Proteomes" id="UP001596505">
    <property type="component" value="Unassembled WGS sequence"/>
</dbReference>
<feature type="transmembrane region" description="Helical" evidence="1">
    <location>
        <begin position="45"/>
        <end position="63"/>
    </location>
</feature>
<keyword evidence="1" id="KW-0812">Transmembrane</keyword>
<gene>
    <name evidence="2" type="ORF">ACFQRG_00255</name>
</gene>
<reference evidence="3" key="1">
    <citation type="journal article" date="2019" name="Int. J. Syst. Evol. Microbiol.">
        <title>The Global Catalogue of Microorganisms (GCM) 10K type strain sequencing project: providing services to taxonomists for standard genome sequencing and annotation.</title>
        <authorList>
            <consortium name="The Broad Institute Genomics Platform"/>
            <consortium name="The Broad Institute Genome Sequencing Center for Infectious Disease"/>
            <person name="Wu L."/>
            <person name="Ma J."/>
        </authorList>
    </citation>
    <scope>NUCLEOTIDE SEQUENCE [LARGE SCALE GENOMIC DNA]</scope>
    <source>
        <strain evidence="3">CGMCC 1.16305</strain>
    </source>
</reference>